<reference evidence="2" key="1">
    <citation type="submission" date="2022-01" db="EMBL/GenBank/DDBJ databases">
        <title>Antribacter sp. nov., isolated from Guizhou of China.</title>
        <authorList>
            <person name="Chengliang C."/>
            <person name="Ya Z."/>
        </authorList>
    </citation>
    <scope>NUCLEOTIDE SEQUENCE</scope>
    <source>
        <strain evidence="2">KLBMP 9083</strain>
    </source>
</reference>
<dbReference type="AlphaFoldDB" id="A0AA41QEL1"/>
<dbReference type="EMBL" id="JAKGSG010000034">
    <property type="protein sequence ID" value="MCF4121717.1"/>
    <property type="molecule type" value="Genomic_DNA"/>
</dbReference>
<dbReference type="Proteomes" id="UP001165405">
    <property type="component" value="Unassembled WGS sequence"/>
</dbReference>
<accession>A0AA41QEL1</accession>
<gene>
    <name evidence="2" type="ORF">L1785_12060</name>
</gene>
<dbReference type="Pfam" id="PF18862">
    <property type="entry name" value="ApeA_NTD1"/>
    <property type="match status" value="1"/>
</dbReference>
<evidence type="ECO:0000259" key="1">
    <source>
        <dbReference type="Pfam" id="PF18862"/>
    </source>
</evidence>
<evidence type="ECO:0000313" key="2">
    <source>
        <dbReference type="EMBL" id="MCF4121717.1"/>
    </source>
</evidence>
<proteinExistence type="predicted"/>
<sequence>MPIEQIDFGQSLAGLLVDGVPETPYVGATLRLDEKSGTLVEVPYLSYDGTGQFKHVSEWFDSRTPPQNLLFMSTEGPITLFGLRWGGHSEPSGMTAARGSIQVGEAALGARDGELSDPLTMQQVRSWVDGLNEWTRLSSVSKEIISESDGSVSRIKGLTVTTETAVATAWPQGGANISLQSVWRSVQENDGRGRRHVIADDVVIESSFPDARPFSDHLTEQRKVANLLVLLYGQKIAFRRHQFRDPRYVTRVMSGEVIGKPFVEIVSEQTVRERVLPPPDPQDLRLPLADLAQIGADGMATWAENYDRWRRFILPAVSAMSRVGAFAEDIVVSTSTSLEAASVLIGHRDNEENTYHRNKPTTATHVYRCLDVVDIVWPEHVGGKESLARAIARNYNEIKHADRGDFPEARESILVSKINTWLVRLLALDLTGQGSDLLSKYRNSDQLWQLRQYLDGYDLRITPDGRWEARTT</sequence>
<organism evidence="2 3">
    <name type="scientific">Antribacter soli</name>
    <dbReference type="NCBI Taxonomy" id="2910976"/>
    <lineage>
        <taxon>Bacteria</taxon>
        <taxon>Bacillati</taxon>
        <taxon>Actinomycetota</taxon>
        <taxon>Actinomycetes</taxon>
        <taxon>Micrococcales</taxon>
        <taxon>Promicromonosporaceae</taxon>
        <taxon>Antribacter</taxon>
    </lineage>
</organism>
<dbReference type="RefSeq" id="WP_236089514.1">
    <property type="nucleotide sequence ID" value="NZ_JAKGSG010000034.1"/>
</dbReference>
<keyword evidence="3" id="KW-1185">Reference proteome</keyword>
<comment type="caution">
    <text evidence="2">The sequence shown here is derived from an EMBL/GenBank/DDBJ whole genome shotgun (WGS) entry which is preliminary data.</text>
</comment>
<evidence type="ECO:0000313" key="3">
    <source>
        <dbReference type="Proteomes" id="UP001165405"/>
    </source>
</evidence>
<protein>
    <recommendedName>
        <fullName evidence="1">ApeA N-terminal domain-containing protein</fullName>
    </recommendedName>
</protein>
<dbReference type="InterPro" id="IPR041223">
    <property type="entry name" value="ApeA_NTD"/>
</dbReference>
<name>A0AA41QEL1_9MICO</name>
<feature type="domain" description="ApeA N-terminal" evidence="1">
    <location>
        <begin position="21"/>
        <end position="244"/>
    </location>
</feature>